<feature type="signal peptide" evidence="1">
    <location>
        <begin position="1"/>
        <end position="26"/>
    </location>
</feature>
<name>A0AAN6MBB8_9PEZI</name>
<dbReference type="Proteomes" id="UP001303889">
    <property type="component" value="Unassembled WGS sequence"/>
</dbReference>
<evidence type="ECO:0000313" key="3">
    <source>
        <dbReference type="Proteomes" id="UP001303889"/>
    </source>
</evidence>
<feature type="non-terminal residue" evidence="2">
    <location>
        <position position="1"/>
    </location>
</feature>
<keyword evidence="1" id="KW-0732">Signal</keyword>
<comment type="caution">
    <text evidence="2">The sequence shown here is derived from an EMBL/GenBank/DDBJ whole genome shotgun (WGS) entry which is preliminary data.</text>
</comment>
<gene>
    <name evidence="2" type="ORF">C8A05DRAFT_19934</name>
</gene>
<evidence type="ECO:0000313" key="2">
    <source>
        <dbReference type="EMBL" id="KAK3897267.1"/>
    </source>
</evidence>
<proteinExistence type="predicted"/>
<sequence>IPHLPYRQNWMTNLLVVLVSLGPVEPSHIGPSYKQRMARLADPSAAAVLGRHVLLTVFLDPEQFEPREGEVVLLMGVKNHLFEGGSVRKYVSDRLSGGGSWWVQGRGLRGVGWCAKEIERLEGWWASQGEGGG</sequence>
<organism evidence="2 3">
    <name type="scientific">Staphylotrichum tortipilum</name>
    <dbReference type="NCBI Taxonomy" id="2831512"/>
    <lineage>
        <taxon>Eukaryota</taxon>
        <taxon>Fungi</taxon>
        <taxon>Dikarya</taxon>
        <taxon>Ascomycota</taxon>
        <taxon>Pezizomycotina</taxon>
        <taxon>Sordariomycetes</taxon>
        <taxon>Sordariomycetidae</taxon>
        <taxon>Sordariales</taxon>
        <taxon>Chaetomiaceae</taxon>
        <taxon>Staphylotrichum</taxon>
    </lineage>
</organism>
<evidence type="ECO:0000256" key="1">
    <source>
        <dbReference type="SAM" id="SignalP"/>
    </source>
</evidence>
<feature type="chain" id="PRO_5042986353" evidence="1">
    <location>
        <begin position="27"/>
        <end position="133"/>
    </location>
</feature>
<accession>A0AAN6MBB8</accession>
<dbReference type="AlphaFoldDB" id="A0AAN6MBB8"/>
<reference evidence="2" key="1">
    <citation type="journal article" date="2023" name="Mol. Phylogenet. Evol.">
        <title>Genome-scale phylogeny and comparative genomics of the fungal order Sordariales.</title>
        <authorList>
            <person name="Hensen N."/>
            <person name="Bonometti L."/>
            <person name="Westerberg I."/>
            <person name="Brannstrom I.O."/>
            <person name="Guillou S."/>
            <person name="Cros-Aarteil S."/>
            <person name="Calhoun S."/>
            <person name="Haridas S."/>
            <person name="Kuo A."/>
            <person name="Mondo S."/>
            <person name="Pangilinan J."/>
            <person name="Riley R."/>
            <person name="LaButti K."/>
            <person name="Andreopoulos B."/>
            <person name="Lipzen A."/>
            <person name="Chen C."/>
            <person name="Yan M."/>
            <person name="Daum C."/>
            <person name="Ng V."/>
            <person name="Clum A."/>
            <person name="Steindorff A."/>
            <person name="Ohm R.A."/>
            <person name="Martin F."/>
            <person name="Silar P."/>
            <person name="Natvig D.O."/>
            <person name="Lalanne C."/>
            <person name="Gautier V."/>
            <person name="Ament-Velasquez S.L."/>
            <person name="Kruys A."/>
            <person name="Hutchinson M.I."/>
            <person name="Powell A.J."/>
            <person name="Barry K."/>
            <person name="Miller A.N."/>
            <person name="Grigoriev I.V."/>
            <person name="Debuchy R."/>
            <person name="Gladieux P."/>
            <person name="Hiltunen Thoren M."/>
            <person name="Johannesson H."/>
        </authorList>
    </citation>
    <scope>NUCLEOTIDE SEQUENCE</scope>
    <source>
        <strain evidence="2">CBS 103.79</strain>
    </source>
</reference>
<protein>
    <submittedName>
        <fullName evidence="2">Uncharacterized protein</fullName>
    </submittedName>
</protein>
<keyword evidence="3" id="KW-1185">Reference proteome</keyword>
<reference evidence="2" key="2">
    <citation type="submission" date="2023-05" db="EMBL/GenBank/DDBJ databases">
        <authorList>
            <consortium name="Lawrence Berkeley National Laboratory"/>
            <person name="Steindorff A."/>
            <person name="Hensen N."/>
            <person name="Bonometti L."/>
            <person name="Westerberg I."/>
            <person name="Brannstrom I.O."/>
            <person name="Guillou S."/>
            <person name="Cros-Aarteil S."/>
            <person name="Calhoun S."/>
            <person name="Haridas S."/>
            <person name="Kuo A."/>
            <person name="Mondo S."/>
            <person name="Pangilinan J."/>
            <person name="Riley R."/>
            <person name="Labutti K."/>
            <person name="Andreopoulos B."/>
            <person name="Lipzen A."/>
            <person name="Chen C."/>
            <person name="Yanf M."/>
            <person name="Daum C."/>
            <person name="Ng V."/>
            <person name="Clum A."/>
            <person name="Ohm R."/>
            <person name="Martin F."/>
            <person name="Silar P."/>
            <person name="Natvig D."/>
            <person name="Lalanne C."/>
            <person name="Gautier V."/>
            <person name="Ament-Velasquez S.L."/>
            <person name="Kruys A."/>
            <person name="Hutchinson M.I."/>
            <person name="Powell A.J."/>
            <person name="Barry K."/>
            <person name="Miller A.N."/>
            <person name="Grigoriev I.V."/>
            <person name="Debuchy R."/>
            <person name="Gladieux P."/>
            <person name="Thoren M.H."/>
            <person name="Johannesson H."/>
        </authorList>
    </citation>
    <scope>NUCLEOTIDE SEQUENCE</scope>
    <source>
        <strain evidence="2">CBS 103.79</strain>
    </source>
</reference>
<dbReference type="EMBL" id="MU856216">
    <property type="protein sequence ID" value="KAK3897267.1"/>
    <property type="molecule type" value="Genomic_DNA"/>
</dbReference>